<dbReference type="KEGG" id="fcr:HYN56_11370"/>
<dbReference type="InterPro" id="IPR029471">
    <property type="entry name" value="HNH_5"/>
</dbReference>
<dbReference type="Pfam" id="PF14279">
    <property type="entry name" value="HNH_5"/>
    <property type="match status" value="1"/>
</dbReference>
<reference evidence="2 3" key="1">
    <citation type="submission" date="2018-05" db="EMBL/GenBank/DDBJ databases">
        <title>Genome sequencing of Flavobacterium sp. HYN0056.</title>
        <authorList>
            <person name="Yi H."/>
            <person name="Baek C."/>
        </authorList>
    </citation>
    <scope>NUCLEOTIDE SEQUENCE [LARGE SCALE GENOMIC DNA]</scope>
    <source>
        <strain evidence="2 3">HYN0056</strain>
    </source>
</reference>
<protein>
    <recommendedName>
        <fullName evidence="1">HNH endonuclease 5 domain-containing protein</fullName>
    </recommendedName>
</protein>
<organism evidence="2 3">
    <name type="scientific">Flavobacterium crocinum</name>
    <dbReference type="NCBI Taxonomy" id="2183896"/>
    <lineage>
        <taxon>Bacteria</taxon>
        <taxon>Pseudomonadati</taxon>
        <taxon>Bacteroidota</taxon>
        <taxon>Flavobacteriia</taxon>
        <taxon>Flavobacteriales</taxon>
        <taxon>Flavobacteriaceae</taxon>
        <taxon>Flavobacterium</taxon>
    </lineage>
</organism>
<keyword evidence="3" id="KW-1185">Reference proteome</keyword>
<dbReference type="OrthoDB" id="2804463at2"/>
<gene>
    <name evidence="2" type="ORF">HYN56_11370</name>
</gene>
<dbReference type="Proteomes" id="UP000245250">
    <property type="component" value="Chromosome"/>
</dbReference>
<feature type="domain" description="HNH endonuclease 5" evidence="1">
    <location>
        <begin position="4"/>
        <end position="46"/>
    </location>
</feature>
<proteinExistence type="predicted"/>
<evidence type="ECO:0000259" key="1">
    <source>
        <dbReference type="Pfam" id="PF14279"/>
    </source>
</evidence>
<name>A0A2S1YL34_9FLAO</name>
<dbReference type="AlphaFoldDB" id="A0A2S1YL34"/>
<dbReference type="RefSeq" id="WP_109192275.1">
    <property type="nucleotide sequence ID" value="NZ_CP029255.1"/>
</dbReference>
<dbReference type="EMBL" id="CP029255">
    <property type="protein sequence ID" value="AWK04791.1"/>
    <property type="molecule type" value="Genomic_DNA"/>
</dbReference>
<accession>A0A2S1YL34</accession>
<evidence type="ECO:0000313" key="3">
    <source>
        <dbReference type="Proteomes" id="UP000245250"/>
    </source>
</evidence>
<sequence>MYTCIYCNSNYDKNTEHVFPLGLGGENIMMNCVCSSCNNAFSNLERELYQKSPIALIRSCQGIVGNKSRNAVSTFKAPILLCQDDISKVVYEVGQSESMQVYIRPQIMQINDVFYVETDQLDNLNTLMKKFKAWKYGNLRIILKLPESKQKASEYIQIEKIDNNYSHKRFSEQLKIKNEIFLNQIPNSHHLHKFMNPRIYLDDSGNLKIRAKTKKDAVKFILALLKFSDSKKLMTSYGPITESMKEISVGFDFDSKKSEQALVKITLNTIFHYYPAAKYQIVMQPYLDFVKTGDKKFSAGLERKNSILDSGVNTHNIFLYQTKAFLSARISLFNGQIAYQFLISGLNVMEQNRFSQVIVDYKLNKNLIRNHIIN</sequence>
<evidence type="ECO:0000313" key="2">
    <source>
        <dbReference type="EMBL" id="AWK04791.1"/>
    </source>
</evidence>